<comment type="caution">
    <text evidence="2">The sequence shown here is derived from an EMBL/GenBank/DDBJ whole genome shotgun (WGS) entry which is preliminary data.</text>
</comment>
<gene>
    <name evidence="2" type="ORF">P256_00208</name>
</gene>
<dbReference type="InterPro" id="IPR035919">
    <property type="entry name" value="EAL_sf"/>
</dbReference>
<organism evidence="2 3">
    <name type="scientific">Acinetobacter nectaris CIP 110549</name>
    <dbReference type="NCBI Taxonomy" id="1392540"/>
    <lineage>
        <taxon>Bacteria</taxon>
        <taxon>Pseudomonadati</taxon>
        <taxon>Pseudomonadota</taxon>
        <taxon>Gammaproteobacteria</taxon>
        <taxon>Moraxellales</taxon>
        <taxon>Moraxellaceae</taxon>
        <taxon>Acinetobacter</taxon>
    </lineage>
</organism>
<dbReference type="SUPFAM" id="SSF55785">
    <property type="entry name" value="PYP-like sensor domain (PAS domain)"/>
    <property type="match status" value="1"/>
</dbReference>
<dbReference type="STRING" id="1392540.P256_00208"/>
<name>V2V105_9GAMM</name>
<dbReference type="InterPro" id="IPR035965">
    <property type="entry name" value="PAS-like_dom_sf"/>
</dbReference>
<dbReference type="OrthoDB" id="7052318at2"/>
<dbReference type="Proteomes" id="UP000023785">
    <property type="component" value="Unassembled WGS sequence"/>
</dbReference>
<dbReference type="RefSeq" id="WP_023271812.1">
    <property type="nucleotide sequence ID" value="NZ_KI530712.1"/>
</dbReference>
<keyword evidence="3" id="KW-1185">Reference proteome</keyword>
<dbReference type="SUPFAM" id="SSF141868">
    <property type="entry name" value="EAL domain-like"/>
    <property type="match status" value="1"/>
</dbReference>
<dbReference type="eggNOG" id="COG2200">
    <property type="taxonomic scope" value="Bacteria"/>
</dbReference>
<feature type="domain" description="EAL" evidence="1">
    <location>
        <begin position="442"/>
        <end position="693"/>
    </location>
</feature>
<dbReference type="CDD" id="cd00130">
    <property type="entry name" value="PAS"/>
    <property type="match status" value="1"/>
</dbReference>
<dbReference type="Gene3D" id="3.20.20.450">
    <property type="entry name" value="EAL domain"/>
    <property type="match status" value="1"/>
</dbReference>
<reference evidence="2 3" key="1">
    <citation type="submission" date="2013-10" db="EMBL/GenBank/DDBJ databases">
        <title>The Genome Sequence of Acinetobacter nectaris CIP 110549.</title>
        <authorList>
            <consortium name="The Broad Institute Genomics Platform"/>
            <consortium name="The Broad Institute Genome Sequencing Center for Infectious Disease"/>
            <person name="Cerqueira G."/>
            <person name="Feldgarden M."/>
            <person name="Courvalin P."/>
            <person name="Grillot-Courvalin C."/>
            <person name="Clermont D."/>
            <person name="Rocha E."/>
            <person name="Yoon E.-J."/>
            <person name="Nemec A."/>
            <person name="Young S.K."/>
            <person name="Zeng Q."/>
            <person name="Gargeya S."/>
            <person name="Fitzgerald M."/>
            <person name="Abouelleil A."/>
            <person name="Alvarado L."/>
            <person name="Berlin A.M."/>
            <person name="Chapman S.B."/>
            <person name="Gainer-Dewar J."/>
            <person name="Goldberg J."/>
            <person name="Gnerre S."/>
            <person name="Griggs A."/>
            <person name="Gujja S."/>
            <person name="Hansen M."/>
            <person name="Howarth C."/>
            <person name="Imamovic A."/>
            <person name="Ireland A."/>
            <person name="Larimer J."/>
            <person name="McCowan C."/>
            <person name="Murphy C."/>
            <person name="Pearson M."/>
            <person name="Poon T.W."/>
            <person name="Priest M."/>
            <person name="Roberts A."/>
            <person name="Saif S."/>
            <person name="Shea T."/>
            <person name="Sykes S."/>
            <person name="Wortman J."/>
            <person name="Nusbaum C."/>
            <person name="Birren B."/>
        </authorList>
    </citation>
    <scope>NUCLEOTIDE SEQUENCE [LARGE SCALE GENOMIC DNA]</scope>
    <source>
        <strain evidence="2 3">CIP 110549</strain>
    </source>
</reference>
<dbReference type="Gene3D" id="3.30.450.20">
    <property type="entry name" value="PAS domain"/>
    <property type="match status" value="1"/>
</dbReference>
<dbReference type="InterPro" id="IPR000014">
    <property type="entry name" value="PAS"/>
</dbReference>
<dbReference type="HOGENOM" id="CLU_000445_70_50_6"/>
<protein>
    <recommendedName>
        <fullName evidence="1">EAL domain-containing protein</fullName>
    </recommendedName>
</protein>
<dbReference type="SMART" id="SM00052">
    <property type="entry name" value="EAL"/>
    <property type="match status" value="1"/>
</dbReference>
<sequence length="693" mass="79656">MRNSFLPNKLKHSEIRLLIIDDNQIRYNQITQLLLDKKHTVEATLLDDLQNFEKKLNLSWDIILFGRAYDFKVEQAITLIQASQQPQVPLLLLNPEDYSSEQYISYINKGVYDLFNLDYPDRFYVGLLRTFSFSKTIQSQHKLEEELERFDAQIKTTAKENSNAVALIQEGIHMEANEEYLKLFHLNNEDEIIGLPLLDLLQPEDIQTFKQSFKKVNQPQPSAESFIVQSKNIALNNRELHLNFIPNNENDGLRLIINQQDATKESSSANISYESINHKIKNENLAFNTLILLSLNISSDERIHLSQLPTNEVEKYISAINTFLHEQIQNAVVKLTPSTYIGLVQASNESQLHSKLMSIEHLSKENLIEINQNNYTISFYLGATTLTKPIESQEQFNQHYIQALSNPLSFKENTEITSEIKFSADIEISEISQAASSTFVVEEKIIDNIKQSLADGNIHLKYQQLYDKLDAQLYTYEVFSGIIHKNEWLDLIALDDLRESQALSVILDRWVIVEACKQLSNYSVQHPETKLIINLNTQILSGGDQLIPLLKKILSMLSHASSNSLILKFSAPDIIATDLASHSIWQTLQSMGIEIALRQFGTNIQTHSQLLEKLQPSLCYLDDQLTLALDHEEDLEKLQEHLTYYAERSERTNFVLNQLNSMSTFANAWNVDARFLQGSYFQKKLDRLLDKQD</sequence>
<dbReference type="PROSITE" id="PS50883">
    <property type="entry name" value="EAL"/>
    <property type="match status" value="1"/>
</dbReference>
<evidence type="ECO:0000313" key="3">
    <source>
        <dbReference type="Proteomes" id="UP000023785"/>
    </source>
</evidence>
<proteinExistence type="predicted"/>
<dbReference type="AlphaFoldDB" id="V2V105"/>
<dbReference type="Pfam" id="PF00563">
    <property type="entry name" value="EAL"/>
    <property type="match status" value="1"/>
</dbReference>
<dbReference type="EMBL" id="AYER01000001">
    <property type="protein sequence ID" value="ESK41219.1"/>
    <property type="molecule type" value="Genomic_DNA"/>
</dbReference>
<evidence type="ECO:0000313" key="2">
    <source>
        <dbReference type="EMBL" id="ESK41219.1"/>
    </source>
</evidence>
<dbReference type="PATRIC" id="fig|1392540.3.peg.204"/>
<dbReference type="InterPro" id="IPR001633">
    <property type="entry name" value="EAL_dom"/>
</dbReference>
<evidence type="ECO:0000259" key="1">
    <source>
        <dbReference type="PROSITE" id="PS50883"/>
    </source>
</evidence>
<accession>V2V105</accession>